<organism evidence="2">
    <name type="scientific">Oikopleura dioica</name>
    <name type="common">Tunicate</name>
    <dbReference type="NCBI Taxonomy" id="34765"/>
    <lineage>
        <taxon>Eukaryota</taxon>
        <taxon>Metazoa</taxon>
        <taxon>Chordata</taxon>
        <taxon>Tunicata</taxon>
        <taxon>Appendicularia</taxon>
        <taxon>Copelata</taxon>
        <taxon>Oikopleuridae</taxon>
        <taxon>Oikopleura</taxon>
    </lineage>
</organism>
<name>E4WWA7_OIKDI</name>
<dbReference type="Proteomes" id="UP000001307">
    <property type="component" value="Unassembled WGS sequence"/>
</dbReference>
<feature type="compositionally biased region" description="Basic and acidic residues" evidence="1">
    <location>
        <begin position="1"/>
        <end position="19"/>
    </location>
</feature>
<reference evidence="2" key="1">
    <citation type="journal article" date="2010" name="Science">
        <title>Plasticity of animal genome architecture unmasked by rapid evolution of a pelagic tunicate.</title>
        <authorList>
            <person name="Denoeud F."/>
            <person name="Henriet S."/>
            <person name="Mungpakdee S."/>
            <person name="Aury J.M."/>
            <person name="Da Silva C."/>
            <person name="Brinkmann H."/>
            <person name="Mikhaleva J."/>
            <person name="Olsen L.C."/>
            <person name="Jubin C."/>
            <person name="Canestro C."/>
            <person name="Bouquet J.M."/>
            <person name="Danks G."/>
            <person name="Poulain J."/>
            <person name="Campsteijn C."/>
            <person name="Adamski M."/>
            <person name="Cross I."/>
            <person name="Yadetie F."/>
            <person name="Muffato M."/>
            <person name="Louis A."/>
            <person name="Butcher S."/>
            <person name="Tsagkogeorga G."/>
            <person name="Konrad A."/>
            <person name="Singh S."/>
            <person name="Jensen M.F."/>
            <person name="Cong E.H."/>
            <person name="Eikeseth-Otteraa H."/>
            <person name="Noel B."/>
            <person name="Anthouard V."/>
            <person name="Porcel B.M."/>
            <person name="Kachouri-Lafond R."/>
            <person name="Nishino A."/>
            <person name="Ugolini M."/>
            <person name="Chourrout P."/>
            <person name="Nishida H."/>
            <person name="Aasland R."/>
            <person name="Huzurbazar S."/>
            <person name="Westhof E."/>
            <person name="Delsuc F."/>
            <person name="Lehrach H."/>
            <person name="Reinhardt R."/>
            <person name="Weissenbach J."/>
            <person name="Roy S.W."/>
            <person name="Artiguenave F."/>
            <person name="Postlethwait J.H."/>
            <person name="Manak J.R."/>
            <person name="Thompson E.M."/>
            <person name="Jaillon O."/>
            <person name="Du Pasquier L."/>
            <person name="Boudinot P."/>
            <person name="Liberles D.A."/>
            <person name="Volff J.N."/>
            <person name="Philippe H."/>
            <person name="Lenhard B."/>
            <person name="Roest Crollius H."/>
            <person name="Wincker P."/>
            <person name="Chourrout D."/>
        </authorList>
    </citation>
    <scope>NUCLEOTIDE SEQUENCE [LARGE SCALE GENOMIC DNA]</scope>
</reference>
<gene>
    <name evidence="2" type="ORF">GSOID_T00009176001</name>
</gene>
<keyword evidence="3" id="KW-1185">Reference proteome</keyword>
<protein>
    <submittedName>
        <fullName evidence="2">Uncharacterized protein</fullName>
    </submittedName>
</protein>
<feature type="compositionally biased region" description="Polar residues" evidence="1">
    <location>
        <begin position="20"/>
        <end position="30"/>
    </location>
</feature>
<dbReference type="AlphaFoldDB" id="E4WWA7"/>
<evidence type="ECO:0000313" key="2">
    <source>
        <dbReference type="EMBL" id="CBY21411.1"/>
    </source>
</evidence>
<feature type="region of interest" description="Disordered" evidence="1">
    <location>
        <begin position="1"/>
        <end position="34"/>
    </location>
</feature>
<proteinExistence type="predicted"/>
<evidence type="ECO:0000256" key="1">
    <source>
        <dbReference type="SAM" id="MobiDB-lite"/>
    </source>
</evidence>
<dbReference type="InParanoid" id="E4WWA7"/>
<evidence type="ECO:0000313" key="3">
    <source>
        <dbReference type="Proteomes" id="UP000001307"/>
    </source>
</evidence>
<sequence>MENKINDAERSAVNRDSQDQRSVASPQQPTIYEAPPSYSNVIEQQAEIISNWNAQKETSNASAVTIQPMPNSQTPTIPADFNFQLFSCLEEPTMCLKAIFIPCWSFYDVHKLVDDKKETVDNRAQHNSILF</sequence>
<dbReference type="EMBL" id="FN653017">
    <property type="protein sequence ID" value="CBY21411.1"/>
    <property type="molecule type" value="Genomic_DNA"/>
</dbReference>
<accession>E4WWA7</accession>